<comment type="caution">
    <text evidence="6">The sequence shown here is derived from an EMBL/GenBank/DDBJ whole genome shotgun (WGS) entry which is preliminary data.</text>
</comment>
<sequence length="289" mass="31623">MAEKQRRTRGARESVRAVVDSGAVELVPDPDRPRAWTLLLDGAPQSHVDLDDPTWLEFEYIRRLGHIVDLCAPARQPMHALHLGGGALSLPRYLAATRPRSRQQVVEIDARLIAFVREHLPLEKTAQVRIRNGDAREVAAKAPDAVFDLAVVDAYGGSRVPAHLTSVEFVQEIARTLRPDGVYTANLADGGRLDFVRAQIATVEAVFPHVLMISDPAVLRGRRFGNVIVAASRRELPVPELTRRTAADPFPGRVQHGDALDDFTGGAAVVVDTTAASSPMPPPRIFDKR</sequence>
<comment type="similarity">
    <text evidence="1">Belongs to the spermidine/spermine synthase family.</text>
</comment>
<dbReference type="Gene3D" id="3.40.50.150">
    <property type="entry name" value="Vaccinia Virus protein VP39"/>
    <property type="match status" value="1"/>
</dbReference>
<accession>A0ABV3DCW1</accession>
<dbReference type="PROSITE" id="PS51006">
    <property type="entry name" value="PABS_2"/>
    <property type="match status" value="1"/>
</dbReference>
<dbReference type="EMBL" id="JBEZFP010000015">
    <property type="protein sequence ID" value="MEU8133586.1"/>
    <property type="molecule type" value="Genomic_DNA"/>
</dbReference>
<dbReference type="InterPro" id="IPR029063">
    <property type="entry name" value="SAM-dependent_MTases_sf"/>
</dbReference>
<dbReference type="PANTHER" id="PTHR43317">
    <property type="entry name" value="THERMOSPERMINE SYNTHASE ACAULIS5"/>
    <property type="match status" value="1"/>
</dbReference>
<dbReference type="NCBIfam" id="NF037959">
    <property type="entry name" value="MFS_SpdSyn"/>
    <property type="match status" value="1"/>
</dbReference>
<dbReference type="PANTHER" id="PTHR43317:SF1">
    <property type="entry name" value="THERMOSPERMINE SYNTHASE ACAULIS5"/>
    <property type="match status" value="1"/>
</dbReference>
<keyword evidence="7" id="KW-1185">Reference proteome</keyword>
<evidence type="ECO:0000313" key="6">
    <source>
        <dbReference type="EMBL" id="MEU8133586.1"/>
    </source>
</evidence>
<dbReference type="CDD" id="cd02440">
    <property type="entry name" value="AdoMet_MTases"/>
    <property type="match status" value="1"/>
</dbReference>
<dbReference type="SUPFAM" id="SSF53335">
    <property type="entry name" value="S-adenosyl-L-methionine-dependent methyltransferases"/>
    <property type="match status" value="1"/>
</dbReference>
<evidence type="ECO:0000313" key="7">
    <source>
        <dbReference type="Proteomes" id="UP001551482"/>
    </source>
</evidence>
<reference evidence="6 7" key="1">
    <citation type="submission" date="2024-06" db="EMBL/GenBank/DDBJ databases">
        <title>The Natural Products Discovery Center: Release of the First 8490 Sequenced Strains for Exploring Actinobacteria Biosynthetic Diversity.</title>
        <authorList>
            <person name="Kalkreuter E."/>
            <person name="Kautsar S.A."/>
            <person name="Yang D."/>
            <person name="Bader C.D."/>
            <person name="Teijaro C.N."/>
            <person name="Fluegel L."/>
            <person name="Davis C.M."/>
            <person name="Simpson J.R."/>
            <person name="Lauterbach L."/>
            <person name="Steele A.D."/>
            <person name="Gui C."/>
            <person name="Meng S."/>
            <person name="Li G."/>
            <person name="Viehrig K."/>
            <person name="Ye F."/>
            <person name="Su P."/>
            <person name="Kiefer A.F."/>
            <person name="Nichols A."/>
            <person name="Cepeda A.J."/>
            <person name="Yan W."/>
            <person name="Fan B."/>
            <person name="Jiang Y."/>
            <person name="Adhikari A."/>
            <person name="Zheng C.-J."/>
            <person name="Schuster L."/>
            <person name="Cowan T.M."/>
            <person name="Smanski M.J."/>
            <person name="Chevrette M.G."/>
            <person name="De Carvalho L.P.S."/>
            <person name="Shen B."/>
        </authorList>
    </citation>
    <scope>NUCLEOTIDE SEQUENCE [LARGE SCALE GENOMIC DNA]</scope>
    <source>
        <strain evidence="6 7">NPDC048946</strain>
    </source>
</reference>
<gene>
    <name evidence="6" type="ORF">AB0C36_08775</name>
</gene>
<protein>
    <submittedName>
        <fullName evidence="6">Fused MFS/spermidine synthase</fullName>
    </submittedName>
</protein>
<organism evidence="6 7">
    <name type="scientific">Streptodolium elevatio</name>
    <dbReference type="NCBI Taxonomy" id="3157996"/>
    <lineage>
        <taxon>Bacteria</taxon>
        <taxon>Bacillati</taxon>
        <taxon>Actinomycetota</taxon>
        <taxon>Actinomycetes</taxon>
        <taxon>Kitasatosporales</taxon>
        <taxon>Streptomycetaceae</taxon>
        <taxon>Streptodolium</taxon>
    </lineage>
</organism>
<dbReference type="InterPro" id="IPR030374">
    <property type="entry name" value="PABS"/>
</dbReference>
<evidence type="ECO:0000256" key="2">
    <source>
        <dbReference type="ARBA" id="ARBA00022679"/>
    </source>
</evidence>
<dbReference type="Pfam" id="PF01564">
    <property type="entry name" value="Spermine_synth"/>
    <property type="match status" value="1"/>
</dbReference>
<dbReference type="RefSeq" id="WP_358351308.1">
    <property type="nucleotide sequence ID" value="NZ_JBEZFP010000015.1"/>
</dbReference>
<feature type="domain" description="PABS" evidence="5">
    <location>
        <begin position="1"/>
        <end position="234"/>
    </location>
</feature>
<feature type="active site" description="Proton acceptor" evidence="4">
    <location>
        <position position="153"/>
    </location>
</feature>
<name>A0ABV3DCW1_9ACTN</name>
<evidence type="ECO:0000256" key="1">
    <source>
        <dbReference type="ARBA" id="ARBA00007867"/>
    </source>
</evidence>
<evidence type="ECO:0000259" key="5">
    <source>
        <dbReference type="PROSITE" id="PS51006"/>
    </source>
</evidence>
<evidence type="ECO:0000256" key="3">
    <source>
        <dbReference type="ARBA" id="ARBA00023115"/>
    </source>
</evidence>
<evidence type="ECO:0000256" key="4">
    <source>
        <dbReference type="PROSITE-ProRule" id="PRU00354"/>
    </source>
</evidence>
<keyword evidence="3 4" id="KW-0620">Polyamine biosynthesis</keyword>
<proteinExistence type="inferred from homology"/>
<keyword evidence="2 4" id="KW-0808">Transferase</keyword>
<dbReference type="Proteomes" id="UP001551482">
    <property type="component" value="Unassembled WGS sequence"/>
</dbReference>